<gene>
    <name evidence="5" type="ORF">V9T40_001444</name>
</gene>
<feature type="region of interest" description="Disordered" evidence="2">
    <location>
        <begin position="352"/>
        <end position="392"/>
    </location>
</feature>
<feature type="domain" description="Integrase catalytic" evidence="4">
    <location>
        <begin position="1489"/>
        <end position="1679"/>
    </location>
</feature>
<dbReference type="GO" id="GO:0071897">
    <property type="term" value="P:DNA biosynthetic process"/>
    <property type="evidence" value="ECO:0007669"/>
    <property type="project" value="UniProtKB-ARBA"/>
</dbReference>
<feature type="compositionally biased region" description="Basic and acidic residues" evidence="2">
    <location>
        <begin position="367"/>
        <end position="376"/>
    </location>
</feature>
<evidence type="ECO:0000256" key="3">
    <source>
        <dbReference type="SAM" id="SignalP"/>
    </source>
</evidence>
<dbReference type="InterPro" id="IPR008042">
    <property type="entry name" value="Retrotrans_Pao"/>
</dbReference>
<dbReference type="PROSITE" id="PS50994">
    <property type="entry name" value="INTEGRASE"/>
    <property type="match status" value="1"/>
</dbReference>
<dbReference type="InterPro" id="IPR005312">
    <property type="entry name" value="DUF1759"/>
</dbReference>
<name>A0AAN9TK86_9HEMI</name>
<keyword evidence="3" id="KW-0732">Signal</keyword>
<evidence type="ECO:0000256" key="1">
    <source>
        <dbReference type="SAM" id="Coils"/>
    </source>
</evidence>
<dbReference type="InterPro" id="IPR001584">
    <property type="entry name" value="Integrase_cat-core"/>
</dbReference>
<dbReference type="InterPro" id="IPR036397">
    <property type="entry name" value="RNaseH_sf"/>
</dbReference>
<dbReference type="InterPro" id="IPR012337">
    <property type="entry name" value="RNaseH-like_sf"/>
</dbReference>
<dbReference type="Proteomes" id="UP001367676">
    <property type="component" value="Unassembled WGS sequence"/>
</dbReference>
<dbReference type="GO" id="GO:0003676">
    <property type="term" value="F:nucleic acid binding"/>
    <property type="evidence" value="ECO:0007669"/>
    <property type="project" value="InterPro"/>
</dbReference>
<protein>
    <recommendedName>
        <fullName evidence="4">Integrase catalytic domain-containing protein</fullName>
    </recommendedName>
</protein>
<dbReference type="Gene3D" id="3.30.420.10">
    <property type="entry name" value="Ribonuclease H-like superfamily/Ribonuclease H"/>
    <property type="match status" value="1"/>
</dbReference>
<proteinExistence type="predicted"/>
<accession>A0AAN9TK86</accession>
<organism evidence="5 6">
    <name type="scientific">Parthenolecanium corni</name>
    <dbReference type="NCBI Taxonomy" id="536013"/>
    <lineage>
        <taxon>Eukaryota</taxon>
        <taxon>Metazoa</taxon>
        <taxon>Ecdysozoa</taxon>
        <taxon>Arthropoda</taxon>
        <taxon>Hexapoda</taxon>
        <taxon>Insecta</taxon>
        <taxon>Pterygota</taxon>
        <taxon>Neoptera</taxon>
        <taxon>Paraneoptera</taxon>
        <taxon>Hemiptera</taxon>
        <taxon>Sternorrhyncha</taxon>
        <taxon>Coccoidea</taxon>
        <taxon>Coccidae</taxon>
        <taxon>Parthenolecanium</taxon>
    </lineage>
</organism>
<dbReference type="Pfam" id="PF18701">
    <property type="entry name" value="DUF5641"/>
    <property type="match status" value="1"/>
</dbReference>
<comment type="caution">
    <text evidence="5">The sequence shown here is derived from an EMBL/GenBank/DDBJ whole genome shotgun (WGS) entry which is preliminary data.</text>
</comment>
<evidence type="ECO:0000256" key="2">
    <source>
        <dbReference type="SAM" id="MobiDB-lite"/>
    </source>
</evidence>
<dbReference type="Pfam" id="PF05380">
    <property type="entry name" value="Peptidase_A17"/>
    <property type="match status" value="1"/>
</dbReference>
<evidence type="ECO:0000259" key="4">
    <source>
        <dbReference type="PROSITE" id="PS50994"/>
    </source>
</evidence>
<dbReference type="SUPFAM" id="SSF53098">
    <property type="entry name" value="Ribonuclease H-like"/>
    <property type="match status" value="1"/>
</dbReference>
<dbReference type="InterPro" id="IPR043502">
    <property type="entry name" value="DNA/RNA_pol_sf"/>
</dbReference>
<feature type="signal peptide" evidence="3">
    <location>
        <begin position="1"/>
        <end position="16"/>
    </location>
</feature>
<reference evidence="5 6" key="1">
    <citation type="submission" date="2024-03" db="EMBL/GenBank/DDBJ databases">
        <title>Adaptation during the transition from Ophiocordyceps entomopathogen to insect associate is accompanied by gene loss and intensified selection.</title>
        <authorList>
            <person name="Ward C.M."/>
            <person name="Onetto C.A."/>
            <person name="Borneman A.R."/>
        </authorList>
    </citation>
    <scope>NUCLEOTIDE SEQUENCE [LARGE SCALE GENOMIC DNA]</scope>
    <source>
        <strain evidence="5">AWRI1</strain>
        <tissue evidence="5">Single Adult Female</tissue>
    </source>
</reference>
<dbReference type="GO" id="GO:0015074">
    <property type="term" value="P:DNA integration"/>
    <property type="evidence" value="ECO:0007669"/>
    <property type="project" value="InterPro"/>
</dbReference>
<feature type="chain" id="PRO_5042951481" description="Integrase catalytic domain-containing protein" evidence="3">
    <location>
        <begin position="17"/>
        <end position="1828"/>
    </location>
</feature>
<dbReference type="Gene3D" id="1.10.340.70">
    <property type="match status" value="1"/>
</dbReference>
<dbReference type="Pfam" id="PF03564">
    <property type="entry name" value="DUF1759"/>
    <property type="match status" value="1"/>
</dbReference>
<dbReference type="InterPro" id="IPR040676">
    <property type="entry name" value="DUF5641"/>
</dbReference>
<dbReference type="PANTHER" id="PTHR47331:SF5">
    <property type="entry name" value="RIBONUCLEASE H"/>
    <property type="match status" value="1"/>
</dbReference>
<dbReference type="EMBL" id="JBBCAQ010000019">
    <property type="protein sequence ID" value="KAK7595011.1"/>
    <property type="molecule type" value="Genomic_DNA"/>
</dbReference>
<keyword evidence="6" id="KW-1185">Reference proteome</keyword>
<evidence type="ECO:0000313" key="6">
    <source>
        <dbReference type="Proteomes" id="UP001367676"/>
    </source>
</evidence>
<dbReference type="GO" id="GO:0042575">
    <property type="term" value="C:DNA polymerase complex"/>
    <property type="evidence" value="ECO:0007669"/>
    <property type="project" value="UniProtKB-ARBA"/>
</dbReference>
<dbReference type="SUPFAM" id="SSF56672">
    <property type="entry name" value="DNA/RNA polymerases"/>
    <property type="match status" value="1"/>
</dbReference>
<feature type="coiled-coil region" evidence="1">
    <location>
        <begin position="93"/>
        <end position="147"/>
    </location>
</feature>
<dbReference type="Pfam" id="PF17921">
    <property type="entry name" value="Integrase_H2C2"/>
    <property type="match status" value="1"/>
</dbReference>
<dbReference type="InterPro" id="IPR041588">
    <property type="entry name" value="Integrase_H2C2"/>
</dbReference>
<evidence type="ECO:0000313" key="5">
    <source>
        <dbReference type="EMBL" id="KAK7595011.1"/>
    </source>
</evidence>
<sequence>MFFYVLVKVLLQSVKCSLFRVVSYYRSGTKLDPANLLRIGGTPQPNKRRQAREQRFIMAVEYAISELKKTKGKAKFYIAEEGTKLAPLLRCHVQDLVEDLAQLEKQRSAFKEREQEALDLISEAKELKRDMEKQAFLLEEAAKLRKESIAALAPQPASATAETSKSSCSQKLPRIKLPTFDGEATEDYRGFMEAFNDALSSDPNLGEVKKWLLLKAQLTGRALTLVKQLPTSPETYKIAVQMLEDAYGSVKRAVVKLYERIHHLPPAEMTTESLQSTHNQLEGYLLHLEKLKKETDKDDYLRAVILSKYPSELAHTLRVTDAMALKDFRKAVGDYIKIRDCTIQPMMIPPAKIVSSSNGTKGGAGGSKEKPRHDKGALNTGGGTLQGNVPPKQVTVTNKNVFKNKLRERKRSCIFCTGEHWHDECDRYKTLDERLKLVPDVCHRCLRPKHASDDECRFTKTCYYCKEATHNSALCPKQFTKVLLTTADSAAYGDATRFMTAVLPVGNLARTKGADARAVLDSCGGRSLITEDLAAELGLTASGGKKARFEGANRVPLYDKPSSSYKLLLFPPGARAVEIEVFVVPEIVENVVATDVVAFKDAYPRYAELPMPAEGNGRRVQLLLGYRGLTSILTLQNSILVEPHLQLLSTKFGWVPLGWLPGEAADCLDSSVVGLLKEVDPVKLMSDLELVGLADFLQTNDEEETLVLEKFNATIQQIGKRYEIEWPYYKSDPDLEDNFGLAFGRLMSLYRQLVKDITLLRAYDGLIKDQAETDIIELVNLRASTRGRLVHYLPHRAVIRIGKSTPIRMVFDASARCSKTAHSLNNLIMKGGNWVTEIPAVLMRFRRYRVGMMSDITKAFLQISIAPKDRDVVRFLWLRDITKPPSKDNLCVYRFKRMAFGVVASPFLLTATIRHHLKNNPNEFGESIERDLYADNLIVSLPEAVSGEHFYHTMKEFFASMSMDLAQWVTDSAELRSRFSDADRVEGAIQSVLGLNWDTNARTMRLRDPHLPLAVKDRVTKRIALKEMATVYDPLGWMAPVVLKARLFVRKVWRLNYTWERPLTDELASEWDEIRGYLNRVATVALNRTYGFNGLDNAEQIEIHTFCDASAEAYGVVVYLRVLENGRWWTGLVAAKTRLSPNTKLTIPRLELLAAVTAGRYMHYVEEALQLKKEVTKYLWGDSRCVIAWYSSNKILPAFVEKAVKTIKSVGVREFRYVPSAENSADVVSRGATVDELLRMDWWHGPRWLSQQENWPVSNESCEQKVFMDQFEAIREEEVTNERLLLFRSLLQVKKEVDVSKNEGAPFELNPSDFSSVGALMRRTAYCLRTAGRFLRGRGSIPAREPLNYARARTLWFRWDQQRFYEPATRNKANVSYLKNLKVSEDEKGVMRCHTRLQWSRVPRNEIEPILLVKKSPLTRLLILSVHSANAHVGTSHTLAALRRQYWLPHGRREVFQTLKSFCHTCRRYEAQPFQAPEMAPLPAFRISRTETPFTNVGVDVFGPFKVRIGAERDAPVKKRWVILFTCLVVRAVHLEILEEMKAPDFLDSFRRFIGRRGVPKVVVCDNAPQFYVVEGIFQSVWHRFAEADVNERYYAQHEIEWRFIPAHSPWMGGAYERLIKEIKKAFERTYGGLALSERKFEIALIEIEGILNSRPITYVDRESETELISPNDFLQTRYPAVPIDFSRAPSGADLTASWRASEEYLEQFWKIWAEQYLREIRERRETMPNPRISEERAPMVGELVLMVDPTMRRSSWRAAVVERLINSEDGKVRSVQLRSANRVRMIRPVSKLAPLRLLMELSGEVGELTDGGRAIVVDQSGGEINVT</sequence>
<dbReference type="PANTHER" id="PTHR47331">
    <property type="entry name" value="PHD-TYPE DOMAIN-CONTAINING PROTEIN"/>
    <property type="match status" value="1"/>
</dbReference>
<keyword evidence="1" id="KW-0175">Coiled coil</keyword>